<organism evidence="1">
    <name type="scientific">marine sediment metagenome</name>
    <dbReference type="NCBI Taxonomy" id="412755"/>
    <lineage>
        <taxon>unclassified sequences</taxon>
        <taxon>metagenomes</taxon>
        <taxon>ecological metagenomes</taxon>
    </lineage>
</organism>
<proteinExistence type="predicted"/>
<dbReference type="AlphaFoldDB" id="X0VEC2"/>
<accession>X0VEC2</accession>
<reference evidence="1" key="1">
    <citation type="journal article" date="2014" name="Front. Microbiol.">
        <title>High frequency of phylogenetically diverse reductive dehalogenase-homologous genes in deep subseafloor sedimentary metagenomes.</title>
        <authorList>
            <person name="Kawai M."/>
            <person name="Futagami T."/>
            <person name="Toyoda A."/>
            <person name="Takaki Y."/>
            <person name="Nishi S."/>
            <person name="Hori S."/>
            <person name="Arai W."/>
            <person name="Tsubouchi T."/>
            <person name="Morono Y."/>
            <person name="Uchiyama I."/>
            <person name="Ito T."/>
            <person name="Fujiyama A."/>
            <person name="Inagaki F."/>
            <person name="Takami H."/>
        </authorList>
    </citation>
    <scope>NUCLEOTIDE SEQUENCE</scope>
    <source>
        <strain evidence="1">Expedition CK06-06</strain>
    </source>
</reference>
<name>X0VEC2_9ZZZZ</name>
<dbReference type="EMBL" id="BARS01036572">
    <property type="protein sequence ID" value="GAG16524.1"/>
    <property type="molecule type" value="Genomic_DNA"/>
</dbReference>
<comment type="caution">
    <text evidence="1">The sequence shown here is derived from an EMBL/GenBank/DDBJ whole genome shotgun (WGS) entry which is preliminary data.</text>
</comment>
<evidence type="ECO:0000313" key="1">
    <source>
        <dbReference type="EMBL" id="GAG16524.1"/>
    </source>
</evidence>
<sequence>MGSGGYVICELNSVQRTYPHFQNTFIDLEREVIGMCKADWHRENGYLTPHSGQFGRTTILPALFDGLDAVQMAHWRQTWTVTGNQTLITGTRAGNLLPEDFKVALVGLAFPNKNQHVTEIKMQIGDRKYGRMDIEEMRGYNLPAIIFDEGYIIDEETAFDLYGYIEPGFGDTLPDNGPGGVADTIYQRIVLLGAAYYKQIDRVLGDCGAAI</sequence>
<gene>
    <name evidence="1" type="ORF">S01H1_56192</name>
</gene>
<protein>
    <submittedName>
        <fullName evidence="1">Uncharacterized protein</fullName>
    </submittedName>
</protein>